<dbReference type="Proteomes" id="UP001160758">
    <property type="component" value="Unassembled WGS sequence"/>
</dbReference>
<protein>
    <submittedName>
        <fullName evidence="2">Phage portal protein</fullName>
    </submittedName>
</protein>
<dbReference type="GO" id="GO:0019068">
    <property type="term" value="P:virion assembly"/>
    <property type="evidence" value="ECO:0007669"/>
    <property type="project" value="InterPro"/>
</dbReference>
<organism evidence="2 3">
    <name type="scientific">Aeromonas caviae</name>
    <name type="common">Aeromonas punctata</name>
    <dbReference type="NCBI Taxonomy" id="648"/>
    <lineage>
        <taxon>Bacteria</taxon>
        <taxon>Pseudomonadati</taxon>
        <taxon>Pseudomonadota</taxon>
        <taxon>Gammaproteobacteria</taxon>
        <taxon>Aeromonadales</taxon>
        <taxon>Aeromonadaceae</taxon>
        <taxon>Aeromonas</taxon>
    </lineage>
</organism>
<comment type="caution">
    <text evidence="2">The sequence shown here is derived from an EMBL/GenBank/DDBJ whole genome shotgun (WGS) entry which is preliminary data.</text>
</comment>
<evidence type="ECO:0000313" key="3">
    <source>
        <dbReference type="Proteomes" id="UP001160758"/>
    </source>
</evidence>
<evidence type="ECO:0000313" key="2">
    <source>
        <dbReference type="EMBL" id="MDH1897834.1"/>
    </source>
</evidence>
<reference evidence="2" key="1">
    <citation type="submission" date="2022-09" db="EMBL/GenBank/DDBJ databases">
        <title>Intensive care unit water sources are persistently colonized with multi-drug resistant bacteria and are the site of extensive horizontal gene transfer of antibiotic resistance genes.</title>
        <authorList>
            <person name="Diorio-Toth L."/>
        </authorList>
    </citation>
    <scope>NUCLEOTIDE SEQUENCE</scope>
    <source>
        <strain evidence="2">GD03796</strain>
    </source>
</reference>
<name>A0AA42VBR0_AERCA</name>
<evidence type="ECO:0000256" key="1">
    <source>
        <dbReference type="SAM" id="MobiDB-lite"/>
    </source>
</evidence>
<dbReference type="InterPro" id="IPR006429">
    <property type="entry name" value="Phage_lambda_portal"/>
</dbReference>
<proteinExistence type="predicted"/>
<dbReference type="EMBL" id="JAOCFT010000001">
    <property type="protein sequence ID" value="MDH1897834.1"/>
    <property type="molecule type" value="Genomic_DNA"/>
</dbReference>
<dbReference type="Pfam" id="PF05136">
    <property type="entry name" value="Phage_portal_2"/>
    <property type="match status" value="1"/>
</dbReference>
<accession>A0AA42VBR0</accession>
<dbReference type="GO" id="GO:0005198">
    <property type="term" value="F:structural molecule activity"/>
    <property type="evidence" value="ECO:0007669"/>
    <property type="project" value="InterPro"/>
</dbReference>
<feature type="compositionally biased region" description="Polar residues" evidence="1">
    <location>
        <begin position="474"/>
        <end position="484"/>
    </location>
</feature>
<dbReference type="AlphaFoldDB" id="A0AA42VBR0"/>
<gene>
    <name evidence="2" type="ORF">N5I07_09680</name>
</gene>
<sequence>MRAIDKLVGFISPGWAANRMRDRLRMMAYEAAMPSRTHQAKRERRGANVATQQSAISLREQARALDENHDIVIGLLDKMEERIVGGKGIQIEPQPRSVDGQLLDDLAKDIRRRWAAWSLKPETTGTYTRPAMERLACRTWLRDGEVFGRRLLGTINGYQHHSDTPFSVEVLEPDFVPFEMNSVADGVRQGIKVDAWRRPKSYFVMFDHPGEMQGYRYRTKEVEASEMYHLALRKRIHQLRGVTLLHGVITRLADLKSVEEAERVAARISASLAFFIKKEHPEGYQAPPDGSPAQAQRMIDITPGMTFDDLRPGEDVGVIQSNRPNTALNVWRSGQLRSSCAGTRSQYSSVARDYDGTYSAQRQELVEGWEGFAVLQDEFVANWSRPVYRDWLLAETLRSKDPLKLPPELDMKTLFDAIYLAPVMPWIDPEREANGWRAVIRGSAGTVTEWIRARNRNPDEVRDQRLSELEWEKQNNVITDSNPANDPGAQPSEKAPPDGGGPDRADASASGGRQRPTRRR</sequence>
<dbReference type="NCBIfam" id="TIGR01539">
    <property type="entry name" value="portal_lambda"/>
    <property type="match status" value="1"/>
</dbReference>
<dbReference type="RefSeq" id="WP_279981363.1">
    <property type="nucleotide sequence ID" value="NZ_JAOCFT010000001.1"/>
</dbReference>
<feature type="region of interest" description="Disordered" evidence="1">
    <location>
        <begin position="471"/>
        <end position="520"/>
    </location>
</feature>